<dbReference type="EMBL" id="JAULJE010000005">
    <property type="protein sequence ID" value="KAK1342316.1"/>
    <property type="molecule type" value="Genomic_DNA"/>
</dbReference>
<comment type="caution">
    <text evidence="2">The sequence shown here is derived from an EMBL/GenBank/DDBJ whole genome shotgun (WGS) entry which is preliminary data.</text>
</comment>
<dbReference type="AlphaFoldDB" id="A0AA40LQD1"/>
<dbReference type="Proteomes" id="UP001177744">
    <property type="component" value="Unassembled WGS sequence"/>
</dbReference>
<evidence type="ECO:0000256" key="1">
    <source>
        <dbReference type="SAM" id="MobiDB-lite"/>
    </source>
</evidence>
<evidence type="ECO:0000313" key="3">
    <source>
        <dbReference type="Proteomes" id="UP001177744"/>
    </source>
</evidence>
<reference evidence="2" key="1">
    <citation type="submission" date="2023-06" db="EMBL/GenBank/DDBJ databases">
        <title>Reference genome for the Northern bat (Eptesicus nilssonii), a most northern bat species.</title>
        <authorList>
            <person name="Laine V.N."/>
            <person name="Pulliainen A.T."/>
            <person name="Lilley T.M."/>
        </authorList>
    </citation>
    <scope>NUCLEOTIDE SEQUENCE</scope>
    <source>
        <strain evidence="2">BLF_Eptnil</strain>
        <tissue evidence="2">Kidney</tissue>
    </source>
</reference>
<name>A0AA40LQD1_CNENI</name>
<proteinExistence type="predicted"/>
<sequence length="98" mass="10713">MCVCRTTLARQGRPEKEAVMRTGTPGSSLALGGNHYVLPSRSGPRLSGNDFFCHLEAHMGTQSPRHPCRGTPGQLEQHRLSRGPPGLKLQRRGPQQDT</sequence>
<feature type="region of interest" description="Disordered" evidence="1">
    <location>
        <begin position="14"/>
        <end position="33"/>
    </location>
</feature>
<keyword evidence="3" id="KW-1185">Reference proteome</keyword>
<evidence type="ECO:0000313" key="2">
    <source>
        <dbReference type="EMBL" id="KAK1342316.1"/>
    </source>
</evidence>
<accession>A0AA40LQD1</accession>
<protein>
    <submittedName>
        <fullName evidence="2">Uncharacterized protein</fullName>
    </submittedName>
</protein>
<gene>
    <name evidence="2" type="ORF">QTO34_015078</name>
</gene>
<feature type="region of interest" description="Disordered" evidence="1">
    <location>
        <begin position="60"/>
        <end position="98"/>
    </location>
</feature>
<organism evidence="2 3">
    <name type="scientific">Cnephaeus nilssonii</name>
    <name type="common">Northern bat</name>
    <name type="synonym">Eptesicus nilssonii</name>
    <dbReference type="NCBI Taxonomy" id="3371016"/>
    <lineage>
        <taxon>Eukaryota</taxon>
        <taxon>Metazoa</taxon>
        <taxon>Chordata</taxon>
        <taxon>Craniata</taxon>
        <taxon>Vertebrata</taxon>
        <taxon>Euteleostomi</taxon>
        <taxon>Mammalia</taxon>
        <taxon>Eutheria</taxon>
        <taxon>Laurasiatheria</taxon>
        <taxon>Chiroptera</taxon>
        <taxon>Yangochiroptera</taxon>
        <taxon>Vespertilionidae</taxon>
        <taxon>Cnephaeus</taxon>
    </lineage>
</organism>